<dbReference type="RefSeq" id="WP_167966584.1">
    <property type="nucleotide sequence ID" value="NZ_JAATJJ010000003.1"/>
</dbReference>
<organism evidence="1 2">
    <name type="scientific">Saonia flava</name>
    <dbReference type="NCBI Taxonomy" id="523696"/>
    <lineage>
        <taxon>Bacteria</taxon>
        <taxon>Pseudomonadati</taxon>
        <taxon>Bacteroidota</taxon>
        <taxon>Flavobacteriia</taxon>
        <taxon>Flavobacteriales</taxon>
        <taxon>Flavobacteriaceae</taxon>
        <taxon>Saonia</taxon>
    </lineage>
</organism>
<dbReference type="AlphaFoldDB" id="A0A846R850"/>
<protein>
    <submittedName>
        <fullName evidence="1">Uncharacterized protein</fullName>
    </submittedName>
</protein>
<accession>A0A846R850</accession>
<proteinExistence type="predicted"/>
<evidence type="ECO:0000313" key="2">
    <source>
        <dbReference type="Proteomes" id="UP000590442"/>
    </source>
</evidence>
<reference evidence="1 2" key="1">
    <citation type="submission" date="2020-03" db="EMBL/GenBank/DDBJ databases">
        <title>Genomic Encyclopedia of Type Strains, Phase IV (KMG-IV): sequencing the most valuable type-strain genomes for metagenomic binning, comparative biology and taxonomic classification.</title>
        <authorList>
            <person name="Goeker M."/>
        </authorList>
    </citation>
    <scope>NUCLEOTIDE SEQUENCE [LARGE SCALE GENOMIC DNA]</scope>
    <source>
        <strain evidence="1 2">DSM 29762</strain>
    </source>
</reference>
<keyword evidence="2" id="KW-1185">Reference proteome</keyword>
<comment type="caution">
    <text evidence="1">The sequence shown here is derived from an EMBL/GenBank/DDBJ whole genome shotgun (WGS) entry which is preliminary data.</text>
</comment>
<name>A0A846R850_9FLAO</name>
<sequence>MKNILQILTFWILGIGIGFAQTELPFFEQSAFDFYAKEILKENPVKKRISIYKYYLDFQNNNSYLPDDNCLEKPIFQNQIMEVDRVTYGQDNIDSDKFEMDLSQLDKKQFKIRKNGRGSYPKLLLSYPMVSKKEPNRFFVNISESYDRLVNIYHVEMDDKGEVIDWCKTYHETIIIR</sequence>
<dbReference type="EMBL" id="JAATJJ010000003">
    <property type="protein sequence ID" value="NJB72919.1"/>
    <property type="molecule type" value="Genomic_DNA"/>
</dbReference>
<gene>
    <name evidence="1" type="ORF">GGR42_003417</name>
</gene>
<evidence type="ECO:0000313" key="1">
    <source>
        <dbReference type="EMBL" id="NJB72919.1"/>
    </source>
</evidence>
<dbReference type="Proteomes" id="UP000590442">
    <property type="component" value="Unassembled WGS sequence"/>
</dbReference>